<proteinExistence type="predicted"/>
<feature type="non-terminal residue" evidence="1">
    <location>
        <position position="1"/>
    </location>
</feature>
<dbReference type="PANTHER" id="PTHR38111">
    <property type="entry name" value="ZN(2)-C6 FUNGAL-TYPE DOMAIN-CONTAINING PROTEIN-RELATED"/>
    <property type="match status" value="1"/>
</dbReference>
<organism evidence="1 2">
    <name type="scientific">Hyphodiscus hymeniophilus</name>
    <dbReference type="NCBI Taxonomy" id="353542"/>
    <lineage>
        <taxon>Eukaryota</taxon>
        <taxon>Fungi</taxon>
        <taxon>Dikarya</taxon>
        <taxon>Ascomycota</taxon>
        <taxon>Pezizomycotina</taxon>
        <taxon>Leotiomycetes</taxon>
        <taxon>Helotiales</taxon>
        <taxon>Hyphodiscaceae</taxon>
        <taxon>Hyphodiscus</taxon>
    </lineage>
</organism>
<dbReference type="InterPro" id="IPR021858">
    <property type="entry name" value="Fun_TF"/>
</dbReference>
<name>A0A9P6VGK2_9HELO</name>
<accession>A0A9P6VGK2</accession>
<gene>
    <name evidence="1" type="ORF">D0Z07_6868</name>
</gene>
<reference evidence="1" key="1">
    <citation type="submission" date="2019-07" db="EMBL/GenBank/DDBJ databases">
        <title>Hyphodiscus hymeniophilus genome sequencing and assembly.</title>
        <authorList>
            <person name="Kramer G."/>
            <person name="Nodwell J."/>
        </authorList>
    </citation>
    <scope>NUCLEOTIDE SEQUENCE</scope>
    <source>
        <strain evidence="1">ATCC 34498</strain>
    </source>
</reference>
<dbReference type="AlphaFoldDB" id="A0A9P6VGK2"/>
<dbReference type="Proteomes" id="UP000785200">
    <property type="component" value="Unassembled WGS sequence"/>
</dbReference>
<dbReference type="InterPro" id="IPR053178">
    <property type="entry name" value="Osmoadaptation_assoc"/>
</dbReference>
<evidence type="ECO:0000313" key="2">
    <source>
        <dbReference type="Proteomes" id="UP000785200"/>
    </source>
</evidence>
<comment type="caution">
    <text evidence="1">The sequence shown here is derived from an EMBL/GenBank/DDBJ whole genome shotgun (WGS) entry which is preliminary data.</text>
</comment>
<keyword evidence="2" id="KW-1185">Reference proteome</keyword>
<dbReference type="Pfam" id="PF11951">
    <property type="entry name" value="Fungal_trans_2"/>
    <property type="match status" value="1"/>
</dbReference>
<evidence type="ECO:0008006" key="3">
    <source>
        <dbReference type="Google" id="ProtNLM"/>
    </source>
</evidence>
<dbReference type="PANTHER" id="PTHR38111:SF2">
    <property type="entry name" value="FINGER DOMAIN PROTEIN, PUTATIVE (AFU_ORTHOLOGUE AFUA_1G01560)-RELATED"/>
    <property type="match status" value="1"/>
</dbReference>
<dbReference type="EMBL" id="VNKQ01000012">
    <property type="protein sequence ID" value="KAG0647606.1"/>
    <property type="molecule type" value="Genomic_DNA"/>
</dbReference>
<protein>
    <recommendedName>
        <fullName evidence="3">Zn(2)-C6 fungal-type domain-containing protein</fullName>
    </recommendedName>
</protein>
<evidence type="ECO:0000313" key="1">
    <source>
        <dbReference type="EMBL" id="KAG0647606.1"/>
    </source>
</evidence>
<dbReference type="OrthoDB" id="194358at2759"/>
<sequence>CEGEPPCVYCTKKRQKCVPQAADPKTDTVFINTCAASLSQKCDDPASFGKRKISRLPDPTPKLYLTVPLDDSALFVGHFFSGFLAANQFGGTLDIDTIVSQFQSSASLYQVSIAVGALDISNKSGRTRIERSEAKLGALNAYRICVVTLRNEISNREIKQSDACLWTTFFLGLFELMYDDTGEGFVKHFLHGTSKILQLRGPGAHLEGTGRSFFLTVRVLEICRALIYSNYSEPTFLCQNDWVEVTKRIWDAIEDLHPKEHLFDLMVCCSSLSDRVGYALETSSNITSTDLHSILEQFASEGLSLRLSLDEWHRTFQEWILSDDNPSDAGQSILANLYFHAISIFLSGIFDYRFEFNHLVAPRLLENQIQYHVSSILLETEIALRTTDLAGVLYFFPLRVAGARITSREEGAAIVAMLEKISWRSFIVAGAFVSDLKTVWLKKGLRNEFKAQK</sequence>